<organism evidence="3 4">
    <name type="scientific">Tritrichomonas foetus</name>
    <dbReference type="NCBI Taxonomy" id="1144522"/>
    <lineage>
        <taxon>Eukaryota</taxon>
        <taxon>Metamonada</taxon>
        <taxon>Parabasalia</taxon>
        <taxon>Tritrichomonadida</taxon>
        <taxon>Tritrichomonadidae</taxon>
        <taxon>Tritrichomonas</taxon>
    </lineage>
</organism>
<evidence type="ECO:0000313" key="4">
    <source>
        <dbReference type="Proteomes" id="UP000179807"/>
    </source>
</evidence>
<dbReference type="OrthoDB" id="10267093at2759"/>
<gene>
    <name evidence="3" type="ORF">TRFO_33302</name>
</gene>
<accession>A0A1J4JRC9</accession>
<feature type="compositionally biased region" description="Low complexity" evidence="2">
    <location>
        <begin position="204"/>
        <end position="220"/>
    </location>
</feature>
<dbReference type="VEuPathDB" id="TrichDB:TRFO_33302"/>
<name>A0A1J4JRC9_9EUKA</name>
<keyword evidence="1" id="KW-0175">Coiled coil</keyword>
<dbReference type="GeneID" id="94843706"/>
<evidence type="ECO:0000256" key="2">
    <source>
        <dbReference type="SAM" id="MobiDB-lite"/>
    </source>
</evidence>
<dbReference type="Proteomes" id="UP000179807">
    <property type="component" value="Unassembled WGS sequence"/>
</dbReference>
<feature type="region of interest" description="Disordered" evidence="2">
    <location>
        <begin position="190"/>
        <end position="252"/>
    </location>
</feature>
<sequence>MSSSDLGVAAINLAIETTSNALAVEQENAKLREQLHKNQQLLDDFDVAAPRAQLLQKQLKEKEALLEQKRKDLVEVQAAIISTLKNQSQEDPVQPSLESIPVVMNRVQRFVTDLTEAAVDQKTIAVPILQLFKVTDALNKLYDALVDTKVIAETKEEKEARVRAYVESQQEIITKLRAVAQQSQAAMKAQLVECEEEEEPEQPAPKVEQLPDQQQPEPEQTTANRPPTPEPEVPPQQEVGDSPVAEQPPANE</sequence>
<dbReference type="RefSeq" id="XP_068353204.1">
    <property type="nucleotide sequence ID" value="XM_068509002.1"/>
</dbReference>
<proteinExistence type="predicted"/>
<protein>
    <submittedName>
        <fullName evidence="3">Uncharacterized protein</fullName>
    </submittedName>
</protein>
<feature type="coiled-coil region" evidence="1">
    <location>
        <begin position="21"/>
        <end position="79"/>
    </location>
</feature>
<evidence type="ECO:0000313" key="3">
    <source>
        <dbReference type="EMBL" id="OHT00068.1"/>
    </source>
</evidence>
<evidence type="ECO:0000256" key="1">
    <source>
        <dbReference type="SAM" id="Coils"/>
    </source>
</evidence>
<reference evidence="3" key="1">
    <citation type="submission" date="2016-10" db="EMBL/GenBank/DDBJ databases">
        <authorList>
            <person name="Benchimol M."/>
            <person name="Almeida L.G."/>
            <person name="Vasconcelos A.T."/>
            <person name="Perreira-Neves A."/>
            <person name="Rosa I.A."/>
            <person name="Tasca T."/>
            <person name="Bogo M.R."/>
            <person name="de Souza W."/>
        </authorList>
    </citation>
    <scope>NUCLEOTIDE SEQUENCE [LARGE SCALE GENOMIC DNA]</scope>
    <source>
        <strain evidence="3">K</strain>
    </source>
</reference>
<dbReference type="AlphaFoldDB" id="A0A1J4JRC9"/>
<comment type="caution">
    <text evidence="3">The sequence shown here is derived from an EMBL/GenBank/DDBJ whole genome shotgun (WGS) entry which is preliminary data.</text>
</comment>
<dbReference type="EMBL" id="MLAK01000972">
    <property type="protein sequence ID" value="OHT00068.1"/>
    <property type="molecule type" value="Genomic_DNA"/>
</dbReference>
<keyword evidence="4" id="KW-1185">Reference proteome</keyword>